<sequence>MSFAVVGEGETPAFAVGEAVLFFPLIKADRCGSGCRDDGTERRAAAGGIPGGWRGARGDRDDGLRWLEEGGGEPGTA</sequence>
<proteinExistence type="predicted"/>
<organism evidence="2 3">
    <name type="scientific">Lasius platythorax</name>
    <dbReference type="NCBI Taxonomy" id="488582"/>
    <lineage>
        <taxon>Eukaryota</taxon>
        <taxon>Metazoa</taxon>
        <taxon>Ecdysozoa</taxon>
        <taxon>Arthropoda</taxon>
        <taxon>Hexapoda</taxon>
        <taxon>Insecta</taxon>
        <taxon>Pterygota</taxon>
        <taxon>Neoptera</taxon>
        <taxon>Endopterygota</taxon>
        <taxon>Hymenoptera</taxon>
        <taxon>Apocrita</taxon>
        <taxon>Aculeata</taxon>
        <taxon>Formicoidea</taxon>
        <taxon>Formicidae</taxon>
        <taxon>Formicinae</taxon>
        <taxon>Lasius</taxon>
        <taxon>Lasius</taxon>
    </lineage>
</organism>
<evidence type="ECO:0000313" key="3">
    <source>
        <dbReference type="Proteomes" id="UP001497644"/>
    </source>
</evidence>
<evidence type="ECO:0000313" key="2">
    <source>
        <dbReference type="EMBL" id="CAL1674386.1"/>
    </source>
</evidence>
<keyword evidence="3" id="KW-1185">Reference proteome</keyword>
<gene>
    <name evidence="2" type="ORF">LPLAT_LOCUS1066</name>
</gene>
<dbReference type="AlphaFoldDB" id="A0AAV2N438"/>
<name>A0AAV2N438_9HYME</name>
<reference evidence="2 3" key="1">
    <citation type="submission" date="2024-04" db="EMBL/GenBank/DDBJ databases">
        <authorList>
            <consortium name="Molecular Ecology Group"/>
        </authorList>
    </citation>
    <scope>NUCLEOTIDE SEQUENCE [LARGE SCALE GENOMIC DNA]</scope>
</reference>
<protein>
    <submittedName>
        <fullName evidence="2">Uncharacterized protein</fullName>
    </submittedName>
</protein>
<accession>A0AAV2N438</accession>
<feature type="region of interest" description="Disordered" evidence="1">
    <location>
        <begin position="42"/>
        <end position="77"/>
    </location>
</feature>
<dbReference type="Proteomes" id="UP001497644">
    <property type="component" value="Chromosome 1"/>
</dbReference>
<dbReference type="EMBL" id="OZ034824">
    <property type="protein sequence ID" value="CAL1674386.1"/>
    <property type="molecule type" value="Genomic_DNA"/>
</dbReference>
<evidence type="ECO:0000256" key="1">
    <source>
        <dbReference type="SAM" id="MobiDB-lite"/>
    </source>
</evidence>
<feature type="compositionally biased region" description="Basic and acidic residues" evidence="1">
    <location>
        <begin position="56"/>
        <end position="68"/>
    </location>
</feature>